<comment type="caution">
    <text evidence="2">The sequence shown here is derived from an EMBL/GenBank/DDBJ whole genome shotgun (WGS) entry which is preliminary data.</text>
</comment>
<proteinExistence type="predicted"/>
<reference evidence="2 3" key="1">
    <citation type="submission" date="2018-02" db="EMBL/GenBank/DDBJ databases">
        <title>Fusarium culmorum secondary metabolites in fungal-bacterial-plant interactions.</title>
        <authorList>
            <person name="Schmidt R."/>
        </authorList>
    </citation>
    <scope>NUCLEOTIDE SEQUENCE [LARGE SCALE GENOMIC DNA]</scope>
    <source>
        <strain evidence="2 3">PV</strain>
    </source>
</reference>
<dbReference type="Proteomes" id="UP000241587">
    <property type="component" value="Unassembled WGS sequence"/>
</dbReference>
<sequence length="289" mass="30504">MPTSTEFFGYHFTNLGPLTTTYEPPASCTTATTDHLYYANASELSSQYGAVSCGAKMGDCYPSGSAHDKITSRNLKIGGHPTVDFFSPGVICPKGWTTAGVFARGDEATKDGVFTKAVTVDYQLGVEDIWGGVLEPGETLALCCPRYWLDGGALGWGCLSSVKPFESGTYSNYCQRTAPLSALASAKTVGTSVLSDAIFSLRTFDGTGMTVPFTAASGAWPTDLSDVAIIKRFPAVGMVYKEEDMKDANETESEGTDDDNAASTMNGAGFAPIVAVIVSMFVGVGMFFN</sequence>
<keyword evidence="3" id="KW-1185">Reference proteome</keyword>
<dbReference type="EMBL" id="PVEM01000006">
    <property type="protein sequence ID" value="PTD07271.1"/>
    <property type="molecule type" value="Genomic_DNA"/>
</dbReference>
<dbReference type="AlphaFoldDB" id="A0A2T4GUQ3"/>
<name>A0A2T4GUQ3_FUSCU</name>
<evidence type="ECO:0000313" key="2">
    <source>
        <dbReference type="EMBL" id="PTD07271.1"/>
    </source>
</evidence>
<dbReference type="OrthoDB" id="5429716at2759"/>
<evidence type="ECO:0000313" key="3">
    <source>
        <dbReference type="Proteomes" id="UP000241587"/>
    </source>
</evidence>
<feature type="transmembrane region" description="Helical" evidence="1">
    <location>
        <begin position="269"/>
        <end position="288"/>
    </location>
</feature>
<dbReference type="OMA" id="FSPGVIC"/>
<organism evidence="2 3">
    <name type="scientific">Fusarium culmorum</name>
    <dbReference type="NCBI Taxonomy" id="5516"/>
    <lineage>
        <taxon>Eukaryota</taxon>
        <taxon>Fungi</taxon>
        <taxon>Dikarya</taxon>
        <taxon>Ascomycota</taxon>
        <taxon>Pezizomycotina</taxon>
        <taxon>Sordariomycetes</taxon>
        <taxon>Hypocreomycetidae</taxon>
        <taxon>Hypocreales</taxon>
        <taxon>Nectriaceae</taxon>
        <taxon>Fusarium</taxon>
    </lineage>
</organism>
<keyword evidence="1" id="KW-0472">Membrane</keyword>
<evidence type="ECO:0000256" key="1">
    <source>
        <dbReference type="SAM" id="Phobius"/>
    </source>
</evidence>
<protein>
    <submittedName>
        <fullName evidence="2">Uncharacterized protein</fullName>
    </submittedName>
</protein>
<accession>A0A2T4GUQ3</accession>
<keyword evidence="1" id="KW-1133">Transmembrane helix</keyword>
<gene>
    <name evidence="2" type="ORF">FCULG_00005987</name>
</gene>
<keyword evidence="1" id="KW-0812">Transmembrane</keyword>